<name>A0A6J8AYM6_MYTCO</name>
<dbReference type="AlphaFoldDB" id="A0A6J8AYM6"/>
<dbReference type="EMBL" id="CACVKT020002187">
    <property type="protein sequence ID" value="CAC5376448.1"/>
    <property type="molecule type" value="Genomic_DNA"/>
</dbReference>
<organism evidence="3 4">
    <name type="scientific">Mytilus coruscus</name>
    <name type="common">Sea mussel</name>
    <dbReference type="NCBI Taxonomy" id="42192"/>
    <lineage>
        <taxon>Eukaryota</taxon>
        <taxon>Metazoa</taxon>
        <taxon>Spiralia</taxon>
        <taxon>Lophotrochozoa</taxon>
        <taxon>Mollusca</taxon>
        <taxon>Bivalvia</taxon>
        <taxon>Autobranchia</taxon>
        <taxon>Pteriomorphia</taxon>
        <taxon>Mytilida</taxon>
        <taxon>Mytiloidea</taxon>
        <taxon>Mytilidae</taxon>
        <taxon>Mytilinae</taxon>
        <taxon>Mytilus</taxon>
    </lineage>
</organism>
<dbReference type="Proteomes" id="UP000507470">
    <property type="component" value="Unassembled WGS sequence"/>
</dbReference>
<feature type="domain" description="Mutator-like transposase" evidence="2">
    <location>
        <begin position="109"/>
        <end position="360"/>
    </location>
</feature>
<reference evidence="3 4" key="1">
    <citation type="submission" date="2020-06" db="EMBL/GenBank/DDBJ databases">
        <authorList>
            <person name="Li R."/>
            <person name="Bekaert M."/>
        </authorList>
    </citation>
    <scope>NUCLEOTIDE SEQUENCE [LARGE SCALE GENOMIC DNA]</scope>
    <source>
        <strain evidence="4">wild</strain>
    </source>
</reference>
<feature type="region of interest" description="Disordered" evidence="1">
    <location>
        <begin position="1"/>
        <end position="25"/>
    </location>
</feature>
<protein>
    <recommendedName>
        <fullName evidence="2">Mutator-like transposase domain-containing protein</fullName>
    </recommendedName>
</protein>
<evidence type="ECO:0000313" key="3">
    <source>
        <dbReference type="EMBL" id="CAC5376448.1"/>
    </source>
</evidence>
<evidence type="ECO:0000259" key="2">
    <source>
        <dbReference type="Pfam" id="PF20700"/>
    </source>
</evidence>
<accession>A0A6J8AYM6</accession>
<dbReference type="OrthoDB" id="6149057at2759"/>
<proteinExistence type="predicted"/>
<evidence type="ECO:0000256" key="1">
    <source>
        <dbReference type="SAM" id="MobiDB-lite"/>
    </source>
</evidence>
<dbReference type="Pfam" id="PF20700">
    <property type="entry name" value="Mutator"/>
    <property type="match status" value="1"/>
</dbReference>
<dbReference type="InterPro" id="IPR049012">
    <property type="entry name" value="Mutator_transp_dom"/>
</dbReference>
<keyword evidence="4" id="KW-1185">Reference proteome</keyword>
<evidence type="ECO:0000313" key="4">
    <source>
        <dbReference type="Proteomes" id="UP000507470"/>
    </source>
</evidence>
<gene>
    <name evidence="3" type="ORF">MCOR_13093</name>
</gene>
<sequence>MARKRKALSKKFGFQKGNTPATKGKKLKFEPKIESEPFMRLPHTVFESRVSHKSSKVLEVHDVEQSVCPPMLLRPRPKIPEQIDEYLDPTFPDPDNHTYKHYVPSLVCKKLANKVGSVIVNFNQQDMKDIRESLVAENEMVGYANPVLVNVETDGRYNNPIFNSDVTAFQAGTQVVQTMVENNTKLKHIVSVFTGNKLCKVASRLRNKGIEVLCPNHAGHCSANLAEDSVIGNETEYARQCTIELNDKLKIAHVTTDGDSKAVNGITNAQRSNVKILRDVRHLANSMKRAVQNCTFSLSMFSGTNKRNLKQRFGLDLKARCTAELTYAFKAHEGKLFAVKNHMPAVIKAIVLCYSGGCGMSCQINSYVCAGMPSDHWQKGFLPNKEPLKMTSDDEVLVENCINVLLGPKSLELVRFLTDSEM</sequence>